<dbReference type="InterPro" id="IPR025194">
    <property type="entry name" value="RodZ-like_C"/>
</dbReference>
<feature type="compositionally biased region" description="Low complexity" evidence="1">
    <location>
        <begin position="172"/>
        <end position="195"/>
    </location>
</feature>
<feature type="region of interest" description="Disordered" evidence="1">
    <location>
        <begin position="153"/>
        <end position="195"/>
    </location>
</feature>
<keyword evidence="5" id="KW-1185">Reference proteome</keyword>
<gene>
    <name evidence="4" type="ORF">DBV39_08025</name>
</gene>
<accession>A0A2R4XIL2</accession>
<feature type="region of interest" description="Disordered" evidence="1">
    <location>
        <begin position="207"/>
        <end position="300"/>
    </location>
</feature>
<evidence type="ECO:0000259" key="3">
    <source>
        <dbReference type="Pfam" id="PF13464"/>
    </source>
</evidence>
<name>A0A2R4XIL2_9BURK</name>
<feature type="domain" description="Cytoskeleton protein RodZ-like C-terminal" evidence="3">
    <location>
        <begin position="310"/>
        <end position="381"/>
    </location>
</feature>
<dbReference type="Pfam" id="PF13413">
    <property type="entry name" value="HTH_25"/>
    <property type="match status" value="1"/>
</dbReference>
<dbReference type="KEGG" id="boz:DBV39_08025"/>
<feature type="compositionally biased region" description="Polar residues" evidence="1">
    <location>
        <begin position="269"/>
        <end position="300"/>
    </location>
</feature>
<feature type="region of interest" description="Disordered" evidence="1">
    <location>
        <begin position="91"/>
        <end position="114"/>
    </location>
</feature>
<dbReference type="PANTHER" id="PTHR34475">
    <property type="match status" value="1"/>
</dbReference>
<evidence type="ECO:0000256" key="2">
    <source>
        <dbReference type="SAM" id="Phobius"/>
    </source>
</evidence>
<dbReference type="Pfam" id="PF13464">
    <property type="entry name" value="RodZ_C"/>
    <property type="match status" value="1"/>
</dbReference>
<dbReference type="OrthoDB" id="8561330at2"/>
<reference evidence="4 5" key="1">
    <citation type="submission" date="2018-04" db="EMBL/GenBank/DDBJ databases">
        <title>Bordetella sp. HZ20 isolated from seawater.</title>
        <authorList>
            <person name="Sun C."/>
        </authorList>
    </citation>
    <scope>NUCLEOTIDE SEQUENCE [LARGE SCALE GENOMIC DNA]</scope>
    <source>
        <strain evidence="4 5">HZ20</strain>
    </source>
</reference>
<evidence type="ECO:0000313" key="5">
    <source>
        <dbReference type="Proteomes" id="UP000244571"/>
    </source>
</evidence>
<protein>
    <recommendedName>
        <fullName evidence="3">Cytoskeleton protein RodZ-like C-terminal domain-containing protein</fullName>
    </recommendedName>
</protein>
<dbReference type="RefSeq" id="WP_108621085.1">
    <property type="nucleotide sequence ID" value="NZ_CP028901.1"/>
</dbReference>
<dbReference type="InterPro" id="IPR050400">
    <property type="entry name" value="Bact_Cytoskel_RodZ"/>
</dbReference>
<dbReference type="GO" id="GO:0003677">
    <property type="term" value="F:DNA binding"/>
    <property type="evidence" value="ECO:0007669"/>
    <property type="project" value="InterPro"/>
</dbReference>
<feature type="transmembrane region" description="Helical" evidence="2">
    <location>
        <begin position="122"/>
        <end position="142"/>
    </location>
</feature>
<keyword evidence="2" id="KW-0472">Membrane</keyword>
<dbReference type="EMBL" id="CP028901">
    <property type="protein sequence ID" value="AWB33656.1"/>
    <property type="molecule type" value="Genomic_DNA"/>
</dbReference>
<dbReference type="Proteomes" id="UP000244571">
    <property type="component" value="Chromosome"/>
</dbReference>
<dbReference type="InterPro" id="IPR010982">
    <property type="entry name" value="Lambda_DNA-bd_dom_sf"/>
</dbReference>
<dbReference type="AlphaFoldDB" id="A0A2R4XIL2"/>
<keyword evidence="2" id="KW-1133">Transmembrane helix</keyword>
<keyword evidence="2" id="KW-0812">Transmembrane</keyword>
<sequence>MQPTQALPVETWAQTLSQARVEQGLDIGTLARELMLSMAQIRGIEAGQTGAFHAQNYYLRGVQRYAERLQITLDPDPGTFQASDAASLRNRAPQRAQGIVQRQSSPADALQLPSGRSHGARLGRWLVILVVLLIGAGVYMAIGEGWPSKPIEDMVAGKSSNSSPGVGDQDQSSASAAAAESTGTGPATATQPASGTSVVTVNLGTAEIGTPSGTSSVAVPADASSGAPEQEIGNNAGTTLKPGAEHSDQGTRLTQNVTPSITGAMPDQASASLTQPIDSPNETDTQSSSPSDGASTQPLNQDSAVADEIVLRFNDDCWVELRRADGTSEQRIFNPGDEIRVAANEVDRLVLGNATAVQAIRAGKPFDVMQFTRGGTVARISGQALSQTAP</sequence>
<organism evidence="4 5">
    <name type="scientific">Orrella marina</name>
    <dbReference type="NCBI Taxonomy" id="2163011"/>
    <lineage>
        <taxon>Bacteria</taxon>
        <taxon>Pseudomonadati</taxon>
        <taxon>Pseudomonadota</taxon>
        <taxon>Betaproteobacteria</taxon>
        <taxon>Burkholderiales</taxon>
        <taxon>Alcaligenaceae</taxon>
        <taxon>Orrella</taxon>
    </lineage>
</organism>
<dbReference type="PANTHER" id="PTHR34475:SF1">
    <property type="entry name" value="CYTOSKELETON PROTEIN RODZ"/>
    <property type="match status" value="1"/>
</dbReference>
<evidence type="ECO:0000256" key="1">
    <source>
        <dbReference type="SAM" id="MobiDB-lite"/>
    </source>
</evidence>
<feature type="compositionally biased region" description="Polar residues" evidence="1">
    <location>
        <begin position="250"/>
        <end position="261"/>
    </location>
</feature>
<proteinExistence type="predicted"/>
<evidence type="ECO:0000313" key="4">
    <source>
        <dbReference type="EMBL" id="AWB33656.1"/>
    </source>
</evidence>
<dbReference type="Gene3D" id="1.10.260.40">
    <property type="entry name" value="lambda repressor-like DNA-binding domains"/>
    <property type="match status" value="1"/>
</dbReference>